<gene>
    <name evidence="12 15" type="primary">cas9</name>
    <name evidence="15" type="ORF">CPA56_04890</name>
</gene>
<dbReference type="GO" id="GO:0004519">
    <property type="term" value="F:endonuclease activity"/>
    <property type="evidence" value="ECO:0007669"/>
    <property type="project" value="UniProtKB-KW"/>
</dbReference>
<dbReference type="Gene3D" id="1.10.30.50">
    <property type="match status" value="1"/>
</dbReference>
<dbReference type="NCBIfam" id="TIGR01865">
    <property type="entry name" value="cas_Csn1"/>
    <property type="match status" value="1"/>
</dbReference>
<keyword evidence="3" id="KW-0479">Metal-binding</keyword>
<keyword evidence="10" id="KW-0464">Manganese</keyword>
<comment type="caution">
    <text evidence="15">The sequence shown here is derived from an EMBL/GenBank/DDBJ whole genome shotgun (WGS) entry which is preliminary data.</text>
</comment>
<evidence type="ECO:0000259" key="14">
    <source>
        <dbReference type="PROSITE" id="PS51749"/>
    </source>
</evidence>
<dbReference type="InterPro" id="IPR041383">
    <property type="entry name" value="RuvC_III"/>
</dbReference>
<reference evidence="15 16" key="1">
    <citation type="submission" date="2017-10" db="EMBL/GenBank/DDBJ databases">
        <authorList>
            <person name="Jakob F."/>
        </authorList>
    </citation>
    <scope>NUCLEOTIDE SEQUENCE [LARGE SCALE GENOMIC DNA]</scope>
    <source>
        <strain evidence="15 16">TMW 2.1889</strain>
    </source>
</reference>
<dbReference type="InterPro" id="IPR028629">
    <property type="entry name" value="Cas9"/>
</dbReference>
<evidence type="ECO:0000256" key="6">
    <source>
        <dbReference type="ARBA" id="ARBA00022842"/>
    </source>
</evidence>
<evidence type="ECO:0000256" key="11">
    <source>
        <dbReference type="ARBA" id="ARBA00046380"/>
    </source>
</evidence>
<evidence type="ECO:0000256" key="10">
    <source>
        <dbReference type="ARBA" id="ARBA00023211"/>
    </source>
</evidence>
<evidence type="ECO:0000256" key="3">
    <source>
        <dbReference type="ARBA" id="ARBA00022723"/>
    </source>
</evidence>
<keyword evidence="8 12" id="KW-0051">Antiviral defense</keyword>
<dbReference type="PROSITE" id="PS51749">
    <property type="entry name" value="HNH_CAS9"/>
    <property type="match status" value="1"/>
</dbReference>
<dbReference type="InterPro" id="IPR003615">
    <property type="entry name" value="HNH_nuc"/>
</dbReference>
<name>A0ABR5ZSL4_9PROT</name>
<keyword evidence="9 12" id="KW-0238">DNA-binding</keyword>
<organism evidence="15 16">
    <name type="scientific">Bombella mellum</name>
    <dbReference type="NCBI Taxonomy" id="2039288"/>
    <lineage>
        <taxon>Bacteria</taxon>
        <taxon>Pseudomonadati</taxon>
        <taxon>Pseudomonadota</taxon>
        <taxon>Alphaproteobacteria</taxon>
        <taxon>Acetobacterales</taxon>
        <taxon>Acetobacteraceae</taxon>
        <taxon>Bombella</taxon>
    </lineage>
</organism>
<evidence type="ECO:0000256" key="2">
    <source>
        <dbReference type="ARBA" id="ARBA00022722"/>
    </source>
</evidence>
<evidence type="ECO:0000256" key="4">
    <source>
        <dbReference type="ARBA" id="ARBA00022759"/>
    </source>
</evidence>
<comment type="domain">
    <text evidence="12">Has 2 endonuclease domains. The discontinuous RuvC-like domain cleaves the target DNA noncomplementary to crRNA while the HNH nuclease domain cleaves the target DNA complementary to crRNA.</text>
</comment>
<dbReference type="InterPro" id="IPR033114">
    <property type="entry name" value="HNH_CAS9"/>
</dbReference>
<evidence type="ECO:0000256" key="9">
    <source>
        <dbReference type="ARBA" id="ARBA00023125"/>
    </source>
</evidence>
<dbReference type="RefSeq" id="WP_182040933.1">
    <property type="nucleotide sequence ID" value="NZ_PDLY01000003.1"/>
</dbReference>
<dbReference type="EC" id="3.1.-.-" evidence="12"/>
<keyword evidence="13" id="KW-0175">Coiled coil</keyword>
<feature type="coiled-coil region" evidence="13">
    <location>
        <begin position="518"/>
        <end position="545"/>
    </location>
</feature>
<dbReference type="Pfam" id="PF13395">
    <property type="entry name" value="HNH_4"/>
    <property type="match status" value="1"/>
</dbReference>
<evidence type="ECO:0000313" key="16">
    <source>
        <dbReference type="Proteomes" id="UP000765338"/>
    </source>
</evidence>
<evidence type="ECO:0000313" key="15">
    <source>
        <dbReference type="EMBL" id="MBA5727318.1"/>
    </source>
</evidence>
<feature type="active site" description="For RuvC-like nuclease domain" evidence="12">
    <location>
        <position position="14"/>
    </location>
</feature>
<evidence type="ECO:0000256" key="12">
    <source>
        <dbReference type="HAMAP-Rule" id="MF_01480"/>
    </source>
</evidence>
<evidence type="ECO:0000256" key="8">
    <source>
        <dbReference type="ARBA" id="ARBA00023118"/>
    </source>
</evidence>
<comment type="cofactor">
    <cofactor evidence="1">
        <name>Mg(2+)</name>
        <dbReference type="ChEBI" id="CHEBI:18420"/>
    </cofactor>
</comment>
<keyword evidence="6" id="KW-0460">Magnesium</keyword>
<comment type="caution">
    <text evidence="12">Lacks conserved residue(s) required for the propagation of feature annotation.</text>
</comment>
<proteinExistence type="inferred from homology"/>
<evidence type="ECO:0000256" key="5">
    <source>
        <dbReference type="ARBA" id="ARBA00022801"/>
    </source>
</evidence>
<keyword evidence="2 12" id="KW-0540">Nuclease</keyword>
<sequence>MSHQISEALLFGIDLGIGSCGWAVLERSGTDGAVKALGSWCFDVPETDKERTPTNQIRRTNRLLRRILRRRRNRMAEIRRLFAEHGLIGTSHPDALRQPAIDPWEMRAKGLDHPLTPQEFAVALAHIAKRRGFRSAAKRVDGNAPSDDSKMLAALATTRERSARYRTVGEMFARDPAYVQRRRNRAGLFDRTMSRDDLEHETKLLFSRQHALGNSVASADLEEAFTRIAFRQRPMQDSGTLVAACPFEPDEKRSSRFSPSFERFRLLCRLVNLRVTDGPTERPLTSEELRLACETAGTTRRLTGDAVRKLIGLRDDQRFVTISPDQEKQDITSRTGEALAGTATFRKILGETLWRQLLPQPELLDRAAWIISFHELADTIIEKLGQIGLPAEAHALLSQALLSDRNPFAKFRGASSLSDKAARALIPFLQQGLTYDKACERVGYDHAASKLSSRETVDTRARFQTLMDDVRDSIANPVARKALSEGMKQLWAMRNRWGLPGAICIELARDVGNSLEKRREIEKNLEATTRQRERERQEIRDLLKIDDVPSDLLLRYRLWKEQEGHCCYSGKSIPPDLLMARDNRLQVDHILPWSRFGDDSYNNKGLCFAKENQAKKGLTPHEWIHGTRGQEAWDRFVATVETNRQLKGLKKRNFLLKSSKETEERFRTRNLNDTRHAARLMAEAARLLYPRGQRAEKGGKRRVFTRPGALTAALRHAWGVESLKKVDGKRLRDDRHHALDAAIVAAISEAEIQKLTKSFQENEQQGLPRPMRDIAPPWAGFREQLEEKYGSILVARPERQRARGEGHAATIRQVRDEDTGPVIYERKPVEKLTLSDLSNIKDPDRNAGLITSLRTWIEAGKPADTPPRTPCATADEGHLIHKVRLATRKKPAVPVRGGMADRGEMTRVDVFRVTGKKGKVRWYLVPIYRHQVMNRSRWPTPPDRAMASGKAEEHWPVMGPEAQFQFSLYPRSYVRLTKKDTIIEGYFAGCDRSTAAIALADPANKKPPQRGIGIKTLDNVQKLAINRFGELSPVRKETRTWHGVVCTSPVRPD</sequence>
<dbReference type="Gene3D" id="3.30.420.10">
    <property type="entry name" value="Ribonuclease H-like superfamily/Ribonuclease H"/>
    <property type="match status" value="1"/>
</dbReference>
<dbReference type="Proteomes" id="UP000765338">
    <property type="component" value="Unassembled WGS sequence"/>
</dbReference>
<accession>A0ABR5ZSL4</accession>
<protein>
    <recommendedName>
        <fullName evidence="12">CRISPR-associated endonuclease Cas9</fullName>
        <ecNumber evidence="12">3.1.-.-</ecNumber>
    </recommendedName>
</protein>
<comment type="function">
    <text evidence="12">CRISPR (clustered regularly interspaced short palindromic repeat) is an adaptive immune system that provides protection against mobile genetic elements (viruses, transposable elements and conjugative plasmids). CRISPR clusters contain spacers, sequences complementary to antecedent mobile elements, and target invading nucleic acids. CRISPR clusters are transcribed and processed into CRISPR RNA (crRNA). In type II CRISPR systems correct processing of pre-crRNA requires a trans-encoded small RNA (tracrRNA), endogenous ribonuclease 3 (rnc) and this protein. The tracrRNA serves as a guide for ribonuclease 3-aided processing of pre-crRNA. Subsequently Cas9/crRNA/tracrRNA endonucleolytically cleaves linear or circular dsDNA target complementary to the spacer; Cas9 is inactive in the absence of the 2 guide RNAs (gRNA). Cas9 recognizes the protospacer adjacent motif (PAM) in the CRISPR repeat sequences to help distinguish self versus nonself, as targets within the bacterial CRISPR locus do not have PAMs. PAM recognition is also required for catalytic activity.</text>
</comment>
<feature type="domain" description="HNH Cas9-type" evidence="14">
    <location>
        <begin position="514"/>
        <end position="671"/>
    </location>
</feature>
<dbReference type="HAMAP" id="MF_01480">
    <property type="entry name" value="Cas9"/>
    <property type="match status" value="1"/>
</dbReference>
<comment type="subunit">
    <text evidence="11 12">Monomer. Binds crRNA and tracrRNA.</text>
</comment>
<keyword evidence="7 12" id="KW-0694">RNA-binding</keyword>
<comment type="similarity">
    <text evidence="12">Belongs to the CRISPR-associated Cas9 family.</text>
</comment>
<dbReference type="InterPro" id="IPR036397">
    <property type="entry name" value="RNaseH_sf"/>
</dbReference>
<evidence type="ECO:0000256" key="13">
    <source>
        <dbReference type="SAM" id="Coils"/>
    </source>
</evidence>
<keyword evidence="4 12" id="KW-0255">Endonuclease</keyword>
<evidence type="ECO:0000256" key="7">
    <source>
        <dbReference type="ARBA" id="ARBA00022884"/>
    </source>
</evidence>
<feature type="active site" description="Proton acceptor for HNH nuclease domain" evidence="12">
    <location>
        <position position="589"/>
    </location>
</feature>
<keyword evidence="5 12" id="KW-0378">Hydrolase</keyword>
<evidence type="ECO:0000256" key="1">
    <source>
        <dbReference type="ARBA" id="ARBA00001946"/>
    </source>
</evidence>
<dbReference type="Pfam" id="PF18541">
    <property type="entry name" value="RuvC_III"/>
    <property type="match status" value="1"/>
</dbReference>
<keyword evidence="16" id="KW-1185">Reference proteome</keyword>
<dbReference type="EMBL" id="PDLY01000003">
    <property type="protein sequence ID" value="MBA5727318.1"/>
    <property type="molecule type" value="Genomic_DNA"/>
</dbReference>